<evidence type="ECO:0000313" key="1">
    <source>
        <dbReference type="EMBL" id="JAH50112.1"/>
    </source>
</evidence>
<sequence>MQMRPIHILDCCAVYLITKVSVITSIHCKF</sequence>
<proteinExistence type="predicted"/>
<organism evidence="1">
    <name type="scientific">Anguilla anguilla</name>
    <name type="common">European freshwater eel</name>
    <name type="synonym">Muraena anguilla</name>
    <dbReference type="NCBI Taxonomy" id="7936"/>
    <lineage>
        <taxon>Eukaryota</taxon>
        <taxon>Metazoa</taxon>
        <taxon>Chordata</taxon>
        <taxon>Craniata</taxon>
        <taxon>Vertebrata</taxon>
        <taxon>Euteleostomi</taxon>
        <taxon>Actinopterygii</taxon>
        <taxon>Neopterygii</taxon>
        <taxon>Teleostei</taxon>
        <taxon>Anguilliformes</taxon>
        <taxon>Anguillidae</taxon>
        <taxon>Anguilla</taxon>
    </lineage>
</organism>
<name>A0A0E9T9K5_ANGAN</name>
<protein>
    <submittedName>
        <fullName evidence="1">Uncharacterized protein</fullName>
    </submittedName>
</protein>
<reference evidence="1" key="1">
    <citation type="submission" date="2014-11" db="EMBL/GenBank/DDBJ databases">
        <authorList>
            <person name="Amaro Gonzalez C."/>
        </authorList>
    </citation>
    <scope>NUCLEOTIDE SEQUENCE</scope>
</reference>
<reference evidence="1" key="2">
    <citation type="journal article" date="2015" name="Fish Shellfish Immunol.">
        <title>Early steps in the European eel (Anguilla anguilla)-Vibrio vulnificus interaction in the gills: Role of the RtxA13 toxin.</title>
        <authorList>
            <person name="Callol A."/>
            <person name="Pajuelo D."/>
            <person name="Ebbesson L."/>
            <person name="Teles M."/>
            <person name="MacKenzie S."/>
            <person name="Amaro C."/>
        </authorList>
    </citation>
    <scope>NUCLEOTIDE SEQUENCE</scope>
</reference>
<dbReference type="AlphaFoldDB" id="A0A0E9T9K5"/>
<accession>A0A0E9T9K5</accession>
<dbReference type="EMBL" id="GBXM01058465">
    <property type="protein sequence ID" value="JAH50112.1"/>
    <property type="molecule type" value="Transcribed_RNA"/>
</dbReference>